<dbReference type="STRING" id="1619308.B5808_17970"/>
<accession>A0A1X9LR31</accession>
<proteinExistence type="predicted"/>
<evidence type="ECO:0000259" key="1">
    <source>
        <dbReference type="Pfam" id="PF25355"/>
    </source>
</evidence>
<organism evidence="2 3">
    <name type="scientific">Cnuibacter physcomitrellae</name>
    <dbReference type="NCBI Taxonomy" id="1619308"/>
    <lineage>
        <taxon>Bacteria</taxon>
        <taxon>Bacillati</taxon>
        <taxon>Actinomycetota</taxon>
        <taxon>Actinomycetes</taxon>
        <taxon>Micrococcales</taxon>
        <taxon>Microbacteriaceae</taxon>
        <taxon>Cnuibacter</taxon>
    </lineage>
</organism>
<name>A0A1X9LR31_9MICO</name>
<gene>
    <name evidence="2" type="ORF">B5808_17970</name>
</gene>
<dbReference type="EMBL" id="CP020715">
    <property type="protein sequence ID" value="ARJ06902.1"/>
    <property type="molecule type" value="Genomic_DNA"/>
</dbReference>
<feature type="domain" description="DUF7882" evidence="1">
    <location>
        <begin position="1"/>
        <end position="96"/>
    </location>
</feature>
<dbReference type="InterPro" id="IPR057204">
    <property type="entry name" value="DUF7882"/>
</dbReference>
<dbReference type="Pfam" id="PF25355">
    <property type="entry name" value="DUF7882"/>
    <property type="match status" value="1"/>
</dbReference>
<dbReference type="Proteomes" id="UP000192775">
    <property type="component" value="Chromosome"/>
</dbReference>
<sequence length="97" mass="10832">MGKLLYGPHQRAVEIEDRDLAHLQVVMLSKLRRGESFAFSWDKAVSEGRGRASIWISPAIPLEFSFLGGRRPALNRAWIDQMMVGAASGELQLIPEP</sequence>
<dbReference type="AlphaFoldDB" id="A0A1X9LR31"/>
<evidence type="ECO:0000313" key="2">
    <source>
        <dbReference type="EMBL" id="ARJ06902.1"/>
    </source>
</evidence>
<protein>
    <recommendedName>
        <fullName evidence="1">DUF7882 domain-containing protein</fullName>
    </recommendedName>
</protein>
<dbReference type="KEGG" id="cphy:B5808_17970"/>
<evidence type="ECO:0000313" key="3">
    <source>
        <dbReference type="Proteomes" id="UP000192775"/>
    </source>
</evidence>
<reference evidence="2 3" key="1">
    <citation type="submission" date="2017-04" db="EMBL/GenBank/DDBJ databases">
        <authorList>
            <person name="Afonso C.L."/>
            <person name="Miller P.J."/>
            <person name="Scott M.A."/>
            <person name="Spackman E."/>
            <person name="Goraichik I."/>
            <person name="Dimitrov K.M."/>
            <person name="Suarez D.L."/>
            <person name="Swayne D.E."/>
        </authorList>
    </citation>
    <scope>NUCLEOTIDE SEQUENCE [LARGE SCALE GENOMIC DNA]</scope>
    <source>
        <strain evidence="3">XA(T)</strain>
    </source>
</reference>
<keyword evidence="3" id="KW-1185">Reference proteome</keyword>
<dbReference type="RefSeq" id="WP_085021040.1">
    <property type="nucleotide sequence ID" value="NZ_BMHD01000001.1"/>
</dbReference>